<dbReference type="InterPro" id="IPR018770">
    <property type="entry name" value="ChloroindolylP_hydrolase"/>
</dbReference>
<gene>
    <name evidence="3" type="ORF">Q5Y72_10280</name>
</gene>
<evidence type="ECO:0000256" key="2">
    <source>
        <dbReference type="SAM" id="Phobius"/>
    </source>
</evidence>
<reference evidence="3 4" key="1">
    <citation type="submission" date="2023-08" db="EMBL/GenBank/DDBJ databases">
        <authorList>
            <person name="Park J.-S."/>
        </authorList>
    </citation>
    <scope>NUCLEOTIDE SEQUENCE [LARGE SCALE GENOMIC DNA]</scope>
    <source>
        <strain evidence="3 4">2205BS29-5</strain>
    </source>
</reference>
<evidence type="ECO:0000313" key="4">
    <source>
        <dbReference type="Proteomes" id="UP001224997"/>
    </source>
</evidence>
<sequence>MAGRFRGPHSPGSDGGGLPPSLRHRLATRPKWVTIAASPFLIAAFFQPPLGMVGSLAGFGLIATAMWLTREGLAAEAAYDLRRVARRPAVPRKLLGGLLAGLGLGLGAAEPGAIAGAAVIGLAGFALHWLAFGADPMRDKGIDGDGGFQQDRAARMIDEGEAHLARIQQAIGGLGDRRLDDRVARFAGTVRRLFERVRDNPGDLSATRRYLGIYLQGASEATDKFASLYARHGDAKSRAAYEAFLDDLEKDFSAQSGKLLDADRSDLKIEIEVLRERLAREGVRPVDGGTTPLSEDARRLDEVLSPRQGVTAGRR</sequence>
<feature type="transmembrane region" description="Helical" evidence="2">
    <location>
        <begin position="114"/>
        <end position="132"/>
    </location>
</feature>
<keyword evidence="4" id="KW-1185">Reference proteome</keyword>
<protein>
    <submittedName>
        <fullName evidence="3">5-bromo-4-chloroindolyl phosphate hydrolysis family protein</fullName>
    </submittedName>
</protein>
<feature type="region of interest" description="Disordered" evidence="1">
    <location>
        <begin position="1"/>
        <end position="21"/>
    </location>
</feature>
<dbReference type="EMBL" id="JAVAMQ010000008">
    <property type="protein sequence ID" value="MDP5307477.1"/>
    <property type="molecule type" value="Genomic_DNA"/>
</dbReference>
<proteinExistence type="predicted"/>
<keyword evidence="2" id="KW-1133">Transmembrane helix</keyword>
<comment type="caution">
    <text evidence="3">The sequence shown here is derived from an EMBL/GenBank/DDBJ whole genome shotgun (WGS) entry which is preliminary data.</text>
</comment>
<evidence type="ECO:0000256" key="1">
    <source>
        <dbReference type="SAM" id="MobiDB-lite"/>
    </source>
</evidence>
<name>A0ABT9JCE6_9RHOB</name>
<organism evidence="3 4">
    <name type="scientific">Paracoccus spongiarum</name>
    <dbReference type="NCBI Taxonomy" id="3064387"/>
    <lineage>
        <taxon>Bacteria</taxon>
        <taxon>Pseudomonadati</taxon>
        <taxon>Pseudomonadota</taxon>
        <taxon>Alphaproteobacteria</taxon>
        <taxon>Rhodobacterales</taxon>
        <taxon>Paracoccaceae</taxon>
        <taxon>Paracoccus</taxon>
    </lineage>
</organism>
<dbReference type="Pfam" id="PF10112">
    <property type="entry name" value="Halogen_Hydrol"/>
    <property type="match status" value="1"/>
</dbReference>
<accession>A0ABT9JCE6</accession>
<feature type="compositionally biased region" description="Basic and acidic residues" evidence="1">
    <location>
        <begin position="295"/>
        <end position="304"/>
    </location>
</feature>
<feature type="transmembrane region" description="Helical" evidence="2">
    <location>
        <begin position="90"/>
        <end position="108"/>
    </location>
</feature>
<dbReference type="Proteomes" id="UP001224997">
    <property type="component" value="Unassembled WGS sequence"/>
</dbReference>
<dbReference type="RefSeq" id="WP_305963328.1">
    <property type="nucleotide sequence ID" value="NZ_JAVAMQ010000008.1"/>
</dbReference>
<feature type="region of interest" description="Disordered" evidence="1">
    <location>
        <begin position="284"/>
        <end position="315"/>
    </location>
</feature>
<keyword evidence="2" id="KW-0472">Membrane</keyword>
<evidence type="ECO:0000313" key="3">
    <source>
        <dbReference type="EMBL" id="MDP5307477.1"/>
    </source>
</evidence>
<keyword evidence="2" id="KW-0812">Transmembrane</keyword>
<feature type="transmembrane region" description="Helical" evidence="2">
    <location>
        <begin position="52"/>
        <end position="69"/>
    </location>
</feature>